<evidence type="ECO:0000313" key="3">
    <source>
        <dbReference type="Proteomes" id="UP000199515"/>
    </source>
</evidence>
<sequence length="411" mass="43108">MTEVRLGLIEFGKALNDTVTVPGLGQLPGGQVSVGRATRGARARLVRNDRVLAEDLRLGIMLRKKFLSSELEPRTEAGFLRDVFVAVGRRDIVPGDALELYADNEIGPDTSSQVGVAQVHAPGHSFLTGFHAQVRQHEGTLRDGALIGHFRGGQVIGSPMRVLGLSGPAGPIPEVPAGQYATALLGFQCAAPPMPGDMLAVYPEADREYLEHREGIAVVHGVNLLGDGSAVAAVEVPEQMARNVLTAGSLARLIRPNGVGMETTSTVVRTGIKVTSLARGNMIIPAGSGTGVFTMGLSTQDVQANDVVETYVPAPGTRADQQLAPPPLPEAPSSPVDVNTAPPSDLAALPGMSPERAASAVELRQRQGGFADVEAFGVAVGLQPHEIVRLRGRATASRVEQRGTGIRQLDI</sequence>
<evidence type="ECO:0000313" key="2">
    <source>
        <dbReference type="EMBL" id="SDZ25202.1"/>
    </source>
</evidence>
<dbReference type="STRING" id="589385.SAMN05421504_11195"/>
<organism evidence="2 3">
    <name type="scientific">Amycolatopsis xylanica</name>
    <dbReference type="NCBI Taxonomy" id="589385"/>
    <lineage>
        <taxon>Bacteria</taxon>
        <taxon>Bacillati</taxon>
        <taxon>Actinomycetota</taxon>
        <taxon>Actinomycetes</taxon>
        <taxon>Pseudonocardiales</taxon>
        <taxon>Pseudonocardiaceae</taxon>
        <taxon>Amycolatopsis</taxon>
    </lineage>
</organism>
<proteinExistence type="predicted"/>
<name>A0A1H3RHB0_9PSEU</name>
<dbReference type="Pfam" id="PF12836">
    <property type="entry name" value="HHH_3"/>
    <property type="match status" value="1"/>
</dbReference>
<dbReference type="SUPFAM" id="SSF47781">
    <property type="entry name" value="RuvA domain 2-like"/>
    <property type="match status" value="1"/>
</dbReference>
<dbReference type="InterPro" id="IPR010994">
    <property type="entry name" value="RuvA_2-like"/>
</dbReference>
<dbReference type="OrthoDB" id="9790239at2"/>
<gene>
    <name evidence="2" type="ORF">SAMN05421504_11195</name>
</gene>
<dbReference type="Gene3D" id="1.10.150.320">
    <property type="entry name" value="Photosystem II 12 kDa extrinsic protein"/>
    <property type="match status" value="1"/>
</dbReference>
<keyword evidence="3" id="KW-1185">Reference proteome</keyword>
<dbReference type="AlphaFoldDB" id="A0A1H3RHB0"/>
<accession>A0A1H3RHB0</accession>
<evidence type="ECO:0000256" key="1">
    <source>
        <dbReference type="SAM" id="MobiDB-lite"/>
    </source>
</evidence>
<dbReference type="Proteomes" id="UP000199515">
    <property type="component" value="Unassembled WGS sequence"/>
</dbReference>
<dbReference type="RefSeq" id="WP_091297819.1">
    <property type="nucleotide sequence ID" value="NZ_FNON01000011.1"/>
</dbReference>
<protein>
    <submittedName>
        <fullName evidence="2">DNA uptake protein ComE</fullName>
    </submittedName>
</protein>
<reference evidence="2 3" key="1">
    <citation type="submission" date="2016-10" db="EMBL/GenBank/DDBJ databases">
        <authorList>
            <person name="de Groot N.N."/>
        </authorList>
    </citation>
    <scope>NUCLEOTIDE SEQUENCE [LARGE SCALE GENOMIC DNA]</scope>
    <source>
        <strain evidence="2 3">CPCC 202699</strain>
    </source>
</reference>
<feature type="region of interest" description="Disordered" evidence="1">
    <location>
        <begin position="317"/>
        <end position="351"/>
    </location>
</feature>
<dbReference type="EMBL" id="FNON01000011">
    <property type="protein sequence ID" value="SDZ25202.1"/>
    <property type="molecule type" value="Genomic_DNA"/>
</dbReference>